<reference evidence="1" key="1">
    <citation type="submission" date="2021-06" db="EMBL/GenBank/DDBJ databases">
        <authorList>
            <person name="Kallberg Y."/>
            <person name="Tangrot J."/>
            <person name="Rosling A."/>
        </authorList>
    </citation>
    <scope>NUCLEOTIDE SEQUENCE</scope>
    <source>
        <strain evidence="1">CL551</strain>
    </source>
</reference>
<dbReference type="EMBL" id="CAJVPV010021094">
    <property type="protein sequence ID" value="CAG8716844.1"/>
    <property type="molecule type" value="Genomic_DNA"/>
</dbReference>
<feature type="non-terminal residue" evidence="1">
    <location>
        <position position="91"/>
    </location>
</feature>
<evidence type="ECO:0000313" key="1">
    <source>
        <dbReference type="EMBL" id="CAG8716844.1"/>
    </source>
</evidence>
<name>A0A9N9I2K8_9GLOM</name>
<accession>A0A9N9I2K8</accession>
<keyword evidence="2" id="KW-1185">Reference proteome</keyword>
<sequence>LMYQYMAGNKSGRRRRAGEQYLEEFRIRFWESSPKYYFLDGTIQKRHLMWFIIQTLPQDVLKKGAVTVLRHQLMINAKCESLWIFRRSKGE</sequence>
<comment type="caution">
    <text evidence="1">The sequence shown here is derived from an EMBL/GenBank/DDBJ whole genome shotgun (WGS) entry which is preliminary data.</text>
</comment>
<dbReference type="AlphaFoldDB" id="A0A9N9I2K8"/>
<dbReference type="Proteomes" id="UP000789342">
    <property type="component" value="Unassembled WGS sequence"/>
</dbReference>
<protein>
    <submittedName>
        <fullName evidence="1">5033_t:CDS:1</fullName>
    </submittedName>
</protein>
<evidence type="ECO:0000313" key="2">
    <source>
        <dbReference type="Proteomes" id="UP000789342"/>
    </source>
</evidence>
<organism evidence="1 2">
    <name type="scientific">Acaulospora morrowiae</name>
    <dbReference type="NCBI Taxonomy" id="94023"/>
    <lineage>
        <taxon>Eukaryota</taxon>
        <taxon>Fungi</taxon>
        <taxon>Fungi incertae sedis</taxon>
        <taxon>Mucoromycota</taxon>
        <taxon>Glomeromycotina</taxon>
        <taxon>Glomeromycetes</taxon>
        <taxon>Diversisporales</taxon>
        <taxon>Acaulosporaceae</taxon>
        <taxon>Acaulospora</taxon>
    </lineage>
</organism>
<proteinExistence type="predicted"/>
<gene>
    <name evidence="1" type="ORF">AMORRO_LOCUS13063</name>
</gene>